<keyword evidence="10" id="KW-0995">Kinetochore</keyword>
<sequence>MAARPTTPLRRVSRGSISASASLRRSQGPGGASGYGAADDTPLAFLDSAMSDLADETAVLQSNLEAVSGIHEALRTFDENFAMFLYGLKMNAFCVEWPEAPAEENFERAGERGDRLQEQQLARAQISSGDYSSGDVRGRASGGGGASSFNAGDQTYMTTDENDSFGPPTPKAAPAVQKAATLKPALKKTVPASGAAAGKPGAKAKITPALRKKRESIAATIIETLPLEYRGADPKPRALAENVILALMAAGPKGARINEIATTDMPSARVNKTLIALIAAKHVVKSSNNGVVYHLDPARHPDLP</sequence>
<keyword evidence="9" id="KW-0159">Chromosome partition</keyword>
<evidence type="ECO:0000256" key="7">
    <source>
        <dbReference type="ARBA" id="ARBA00022490"/>
    </source>
</evidence>
<evidence type="ECO:0000256" key="9">
    <source>
        <dbReference type="ARBA" id="ARBA00022829"/>
    </source>
</evidence>
<evidence type="ECO:0000256" key="14">
    <source>
        <dbReference type="ARBA" id="ARBA00030453"/>
    </source>
</evidence>
<proteinExistence type="inferred from homology"/>
<reference evidence="16 17" key="1">
    <citation type="submission" date="2014-09" db="EMBL/GenBank/DDBJ databases">
        <authorList>
            <person name="Magalhaes I.L.F."/>
            <person name="Oliveira U."/>
            <person name="Santos F.R."/>
            <person name="Vidigal T.H.D.A."/>
            <person name="Brescovit A.D."/>
            <person name="Santos A.J."/>
        </authorList>
    </citation>
    <scope>NUCLEOTIDE SEQUENCE [LARGE SCALE GENOMIC DNA]</scope>
</reference>
<feature type="compositionally biased region" description="Polar residues" evidence="15">
    <location>
        <begin position="15"/>
        <end position="25"/>
    </location>
</feature>
<keyword evidence="12" id="KW-0539">Nucleus</keyword>
<dbReference type="Pfam" id="PF08653">
    <property type="entry name" value="DASH_Dam1"/>
    <property type="match status" value="1"/>
</dbReference>
<evidence type="ECO:0000256" key="3">
    <source>
        <dbReference type="ARBA" id="ARBA00004629"/>
    </source>
</evidence>
<dbReference type="InterPro" id="IPR013962">
    <property type="entry name" value="DASH_Dam1"/>
</dbReference>
<feature type="compositionally biased region" description="Polar residues" evidence="15">
    <location>
        <begin position="149"/>
        <end position="159"/>
    </location>
</feature>
<keyword evidence="13" id="KW-0137">Centromere</keyword>
<evidence type="ECO:0000256" key="6">
    <source>
        <dbReference type="ARBA" id="ARBA00022454"/>
    </source>
</evidence>
<feature type="region of interest" description="Disordered" evidence="15">
    <location>
        <begin position="122"/>
        <end position="172"/>
    </location>
</feature>
<dbReference type="GO" id="GO:1990537">
    <property type="term" value="C:mitotic spindle polar microtubule"/>
    <property type="evidence" value="ECO:0007669"/>
    <property type="project" value="TreeGrafter"/>
</dbReference>
<keyword evidence="7" id="KW-0963">Cytoplasm</keyword>
<evidence type="ECO:0000256" key="15">
    <source>
        <dbReference type="SAM" id="MobiDB-lite"/>
    </source>
</evidence>
<feature type="compositionally biased region" description="Polar residues" evidence="15">
    <location>
        <begin position="122"/>
        <end position="131"/>
    </location>
</feature>
<keyword evidence="11" id="KW-0206">Cytoskeleton</keyword>
<evidence type="ECO:0000256" key="2">
    <source>
        <dbReference type="ARBA" id="ARBA00004186"/>
    </source>
</evidence>
<name>A0A0P1BB47_9BASI</name>
<comment type="similarity">
    <text evidence="4">Belongs to the DASH complex DAM1 family.</text>
</comment>
<dbReference type="OrthoDB" id="5586015at2759"/>
<dbReference type="STRING" id="401625.A0A0P1BB47"/>
<comment type="subcellular location">
    <subcellularLocation>
        <location evidence="3">Chromosome</location>
        <location evidence="3">Centromere</location>
        <location evidence="3">Kinetochore</location>
    </subcellularLocation>
    <subcellularLocation>
        <location evidence="2">Cytoplasm</location>
        <location evidence="2">Cytoskeleton</location>
        <location evidence="2">Spindle</location>
    </subcellularLocation>
    <subcellularLocation>
        <location evidence="1">Nucleus</location>
    </subcellularLocation>
</comment>
<dbReference type="PANTHER" id="PTHR28113">
    <property type="entry name" value="DASH COMPLEX SUBUNIT DAM1"/>
    <property type="match status" value="1"/>
</dbReference>
<evidence type="ECO:0000313" key="17">
    <source>
        <dbReference type="Proteomes" id="UP000054845"/>
    </source>
</evidence>
<accession>A0A0P1BB47</accession>
<evidence type="ECO:0000313" key="16">
    <source>
        <dbReference type="EMBL" id="CEH13341.1"/>
    </source>
</evidence>
<keyword evidence="17" id="KW-1185">Reference proteome</keyword>
<evidence type="ECO:0000256" key="5">
    <source>
        <dbReference type="ARBA" id="ARBA00020497"/>
    </source>
</evidence>
<dbReference type="Proteomes" id="UP000054845">
    <property type="component" value="Unassembled WGS sequence"/>
</dbReference>
<dbReference type="EMBL" id="CCYA01000217">
    <property type="protein sequence ID" value="CEH13341.1"/>
    <property type="molecule type" value="Genomic_DNA"/>
</dbReference>
<evidence type="ECO:0000256" key="4">
    <source>
        <dbReference type="ARBA" id="ARBA00010073"/>
    </source>
</evidence>
<organism evidence="16 17">
    <name type="scientific">Ceraceosorus bombacis</name>
    <dbReference type="NCBI Taxonomy" id="401625"/>
    <lineage>
        <taxon>Eukaryota</taxon>
        <taxon>Fungi</taxon>
        <taxon>Dikarya</taxon>
        <taxon>Basidiomycota</taxon>
        <taxon>Ustilaginomycotina</taxon>
        <taxon>Exobasidiomycetes</taxon>
        <taxon>Ceraceosorales</taxon>
        <taxon>Ceraceosoraceae</taxon>
        <taxon>Ceraceosorus</taxon>
    </lineage>
</organism>
<feature type="region of interest" description="Disordered" evidence="15">
    <location>
        <begin position="1"/>
        <end position="36"/>
    </location>
</feature>
<evidence type="ECO:0000256" key="11">
    <source>
        <dbReference type="ARBA" id="ARBA00023212"/>
    </source>
</evidence>
<dbReference type="AlphaFoldDB" id="A0A0P1BB47"/>
<dbReference type="PANTHER" id="PTHR28113:SF1">
    <property type="entry name" value="DASH COMPLEX SUBUNIT DAM1"/>
    <property type="match status" value="1"/>
</dbReference>
<dbReference type="GO" id="GO:1990758">
    <property type="term" value="P:mitotic sister chromatid biorientation"/>
    <property type="evidence" value="ECO:0007669"/>
    <property type="project" value="TreeGrafter"/>
</dbReference>
<evidence type="ECO:0000256" key="1">
    <source>
        <dbReference type="ARBA" id="ARBA00004123"/>
    </source>
</evidence>
<keyword evidence="8" id="KW-0493">Microtubule</keyword>
<keyword evidence="6" id="KW-0158">Chromosome</keyword>
<evidence type="ECO:0000256" key="10">
    <source>
        <dbReference type="ARBA" id="ARBA00022838"/>
    </source>
</evidence>
<evidence type="ECO:0000256" key="8">
    <source>
        <dbReference type="ARBA" id="ARBA00022701"/>
    </source>
</evidence>
<evidence type="ECO:0000256" key="12">
    <source>
        <dbReference type="ARBA" id="ARBA00023242"/>
    </source>
</evidence>
<evidence type="ECO:0000256" key="13">
    <source>
        <dbReference type="ARBA" id="ARBA00023328"/>
    </source>
</evidence>
<dbReference type="GO" id="GO:0042729">
    <property type="term" value="C:DASH complex"/>
    <property type="evidence" value="ECO:0007669"/>
    <property type="project" value="InterPro"/>
</dbReference>
<protein>
    <recommendedName>
        <fullName evidence="5">DASH complex subunit DAM1</fullName>
    </recommendedName>
    <alternativeName>
        <fullName evidence="14">Outer kinetochore protein DAM1</fullName>
    </alternativeName>
</protein>
<dbReference type="GO" id="GO:0044732">
    <property type="term" value="C:mitotic spindle pole body"/>
    <property type="evidence" value="ECO:0007669"/>
    <property type="project" value="TreeGrafter"/>
</dbReference>